<sequence>MAGFVIEGLEDVLKKMDEMTKNVAKKHVKKALRAAAKPVLQSAKDNAKKIDDPKTSADISKNLVIRAGKTSDKNSSKVRIGVKGGGQFWRSNKNVQRKGKPRQPNPHYTPVENDTKHFWLVEVGTSKTRAQPYMRPALESNIQNATDAFAEKLQADLMRDIK</sequence>
<dbReference type="InterPro" id="IPR010064">
    <property type="entry name" value="HK97-gp10_tail"/>
</dbReference>
<gene>
    <name evidence="2" type="ORF">EGT73_14130</name>
</gene>
<proteinExistence type="predicted"/>
<dbReference type="Proteomes" id="UP000277537">
    <property type="component" value="Unassembled WGS sequence"/>
</dbReference>
<organism evidence="2 3">
    <name type="scientific">Acinetobacter johnsonii</name>
    <dbReference type="NCBI Taxonomy" id="40214"/>
    <lineage>
        <taxon>Bacteria</taxon>
        <taxon>Pseudomonadati</taxon>
        <taxon>Pseudomonadota</taxon>
        <taxon>Gammaproteobacteria</taxon>
        <taxon>Moraxellales</taxon>
        <taxon>Moraxellaceae</taxon>
        <taxon>Acinetobacter</taxon>
    </lineage>
</organism>
<accession>A0A427ULU4</accession>
<reference evidence="2 3" key="1">
    <citation type="submission" date="2018-10" db="EMBL/GenBank/DDBJ databases">
        <title>Transmission dynamics of multidrug resistant bacteria on intensive care unit surfaces.</title>
        <authorList>
            <person name="D'Souza A.W."/>
            <person name="Potter R.F."/>
            <person name="Wallace M."/>
            <person name="Shupe A."/>
            <person name="Patel S."/>
            <person name="Sun S."/>
            <person name="Gul D."/>
            <person name="Kwon J.H."/>
            <person name="Andleeb S."/>
            <person name="Burnham C.-A.D."/>
            <person name="Dantas G."/>
        </authorList>
    </citation>
    <scope>NUCLEOTIDE SEQUENCE [LARGE SCALE GENOMIC DNA]</scope>
    <source>
        <strain evidence="2 3">AJ_385</strain>
    </source>
</reference>
<dbReference type="AlphaFoldDB" id="A0A427ULU4"/>
<dbReference type="NCBIfam" id="TIGR01725">
    <property type="entry name" value="phge_HK97_gp10"/>
    <property type="match status" value="1"/>
</dbReference>
<protein>
    <recommendedName>
        <fullName evidence="4">HK97 gp10 family phage protein</fullName>
    </recommendedName>
</protein>
<dbReference type="Pfam" id="PF04883">
    <property type="entry name" value="HK97-gp10_like"/>
    <property type="match status" value="1"/>
</dbReference>
<evidence type="ECO:0000313" key="3">
    <source>
        <dbReference type="Proteomes" id="UP000277537"/>
    </source>
</evidence>
<dbReference type="EMBL" id="RHXE01000040">
    <property type="protein sequence ID" value="RSE21266.1"/>
    <property type="molecule type" value="Genomic_DNA"/>
</dbReference>
<name>A0A427ULU4_ACIJO</name>
<comment type="caution">
    <text evidence="2">The sequence shown here is derived from an EMBL/GenBank/DDBJ whole genome shotgun (WGS) entry which is preliminary data.</text>
</comment>
<evidence type="ECO:0000256" key="1">
    <source>
        <dbReference type="SAM" id="MobiDB-lite"/>
    </source>
</evidence>
<evidence type="ECO:0008006" key="4">
    <source>
        <dbReference type="Google" id="ProtNLM"/>
    </source>
</evidence>
<feature type="region of interest" description="Disordered" evidence="1">
    <location>
        <begin position="74"/>
        <end position="112"/>
    </location>
</feature>
<evidence type="ECO:0000313" key="2">
    <source>
        <dbReference type="EMBL" id="RSE21266.1"/>
    </source>
</evidence>
<dbReference type="RefSeq" id="WP_125274644.1">
    <property type="nucleotide sequence ID" value="NZ_RHXE01000040.1"/>
</dbReference>